<feature type="domain" description="ANTAR" evidence="3">
    <location>
        <begin position="170"/>
        <end position="231"/>
    </location>
</feature>
<dbReference type="PIRSF" id="PIRSF036625">
    <property type="entry name" value="GAF_ANTAR"/>
    <property type="match status" value="1"/>
</dbReference>
<dbReference type="EMBL" id="JAUSRG010000005">
    <property type="protein sequence ID" value="MDP9905402.1"/>
    <property type="molecule type" value="Genomic_DNA"/>
</dbReference>
<dbReference type="InterPro" id="IPR036388">
    <property type="entry name" value="WH-like_DNA-bd_sf"/>
</dbReference>
<accession>A0AAW8DI09</accession>
<dbReference type="SMART" id="SM00065">
    <property type="entry name" value="GAF"/>
    <property type="match status" value="1"/>
</dbReference>
<dbReference type="Proteomes" id="UP001242995">
    <property type="component" value="Unassembled WGS sequence"/>
</dbReference>
<evidence type="ECO:0000256" key="2">
    <source>
        <dbReference type="ARBA" id="ARBA00023163"/>
    </source>
</evidence>
<protein>
    <submittedName>
        <fullName evidence="4">GAF domain-containing protein</fullName>
    </submittedName>
</protein>
<dbReference type="Pfam" id="PF03861">
    <property type="entry name" value="ANTAR"/>
    <property type="match status" value="1"/>
</dbReference>
<dbReference type="Gene3D" id="3.30.450.40">
    <property type="match status" value="1"/>
</dbReference>
<dbReference type="GO" id="GO:0003723">
    <property type="term" value="F:RNA binding"/>
    <property type="evidence" value="ECO:0007669"/>
    <property type="project" value="InterPro"/>
</dbReference>
<evidence type="ECO:0000313" key="6">
    <source>
        <dbReference type="Proteomes" id="UP001230951"/>
    </source>
</evidence>
<organism evidence="4 7">
    <name type="scientific">Arthrobacter bambusae</name>
    <dbReference type="NCBI Taxonomy" id="1338426"/>
    <lineage>
        <taxon>Bacteria</taxon>
        <taxon>Bacillati</taxon>
        <taxon>Actinomycetota</taxon>
        <taxon>Actinomycetes</taxon>
        <taxon>Micrococcales</taxon>
        <taxon>Micrococcaceae</taxon>
        <taxon>Arthrobacter</taxon>
    </lineage>
</organism>
<dbReference type="InterPro" id="IPR005561">
    <property type="entry name" value="ANTAR"/>
</dbReference>
<keyword evidence="6" id="KW-1185">Reference proteome</keyword>
<dbReference type="AlphaFoldDB" id="A0AAW8DI09"/>
<dbReference type="Pfam" id="PF13185">
    <property type="entry name" value="GAF_2"/>
    <property type="match status" value="1"/>
</dbReference>
<evidence type="ECO:0000313" key="4">
    <source>
        <dbReference type="EMBL" id="MDP9905402.1"/>
    </source>
</evidence>
<keyword evidence="1" id="KW-0805">Transcription regulation</keyword>
<dbReference type="SUPFAM" id="SSF55781">
    <property type="entry name" value="GAF domain-like"/>
    <property type="match status" value="1"/>
</dbReference>
<dbReference type="InterPro" id="IPR029016">
    <property type="entry name" value="GAF-like_dom_sf"/>
</dbReference>
<reference evidence="4 6" key="1">
    <citation type="submission" date="2023-07" db="EMBL/GenBank/DDBJ databases">
        <title>Sorghum-associated microbial communities from plants grown in Nebraska, USA.</title>
        <authorList>
            <person name="Schachtman D."/>
        </authorList>
    </citation>
    <scope>NUCLEOTIDE SEQUENCE</scope>
    <source>
        <strain evidence="4">DS1006</strain>
        <strain evidence="5 6">DS1016</strain>
    </source>
</reference>
<dbReference type="InterPro" id="IPR003018">
    <property type="entry name" value="GAF"/>
</dbReference>
<proteinExistence type="predicted"/>
<dbReference type="EMBL" id="JAUSTF010000003">
    <property type="protein sequence ID" value="MDQ0180534.1"/>
    <property type="molecule type" value="Genomic_DNA"/>
</dbReference>
<dbReference type="PROSITE" id="PS50921">
    <property type="entry name" value="ANTAR"/>
    <property type="match status" value="1"/>
</dbReference>
<dbReference type="RefSeq" id="WP_306961435.1">
    <property type="nucleotide sequence ID" value="NZ_JAUSRG010000005.1"/>
</dbReference>
<gene>
    <name evidence="4" type="ORF">J2S90_002368</name>
    <name evidence="5" type="ORF">J2S93_001956</name>
</gene>
<dbReference type="Gene3D" id="1.10.10.10">
    <property type="entry name" value="Winged helix-like DNA-binding domain superfamily/Winged helix DNA-binding domain"/>
    <property type="match status" value="1"/>
</dbReference>
<sequence>MARKLPLDELSTVIARIQGLLLTEEKVDRAVRLLARAIKDSVSGASGAGVSILDSRGRLTSSASTDHVVTRADALQYELGQGPCLTAWAMEETVIVRNVETDPRWPDWTDAVKGMPIRAAVSTPLIAGQECIGALKIYSDRAGAFGEDAARVLELFAAPAATLLANIQASEAPHRISEALAESLHSRDLVNRACGILMQRHSLTVDMALAELMRRARLQNSTLGQISADLVAGIPAALD</sequence>
<comment type="caution">
    <text evidence="4">The sequence shown here is derived from an EMBL/GenBank/DDBJ whole genome shotgun (WGS) entry which is preliminary data.</text>
</comment>
<evidence type="ECO:0000313" key="7">
    <source>
        <dbReference type="Proteomes" id="UP001242995"/>
    </source>
</evidence>
<dbReference type="Proteomes" id="UP001230951">
    <property type="component" value="Unassembled WGS sequence"/>
</dbReference>
<name>A0AAW8DI09_9MICC</name>
<keyword evidence="2" id="KW-0804">Transcription</keyword>
<evidence type="ECO:0000256" key="1">
    <source>
        <dbReference type="ARBA" id="ARBA00023015"/>
    </source>
</evidence>
<dbReference type="SMART" id="SM01012">
    <property type="entry name" value="ANTAR"/>
    <property type="match status" value="1"/>
</dbReference>
<evidence type="ECO:0000313" key="5">
    <source>
        <dbReference type="EMBL" id="MDQ0180534.1"/>
    </source>
</evidence>
<dbReference type="InterPro" id="IPR012074">
    <property type="entry name" value="GAF_ANTAR"/>
</dbReference>
<evidence type="ECO:0000259" key="3">
    <source>
        <dbReference type="PROSITE" id="PS50921"/>
    </source>
</evidence>